<evidence type="ECO:0000313" key="2">
    <source>
        <dbReference type="EMBL" id="MFH6985178.1"/>
    </source>
</evidence>
<feature type="domain" description="N-acetyltransferase" evidence="1">
    <location>
        <begin position="163"/>
        <end position="313"/>
    </location>
</feature>
<evidence type="ECO:0000259" key="1">
    <source>
        <dbReference type="PROSITE" id="PS51186"/>
    </source>
</evidence>
<organism evidence="2 3">
    <name type="scientific">Marinoscillum luteum</name>
    <dbReference type="NCBI Taxonomy" id="861051"/>
    <lineage>
        <taxon>Bacteria</taxon>
        <taxon>Pseudomonadati</taxon>
        <taxon>Bacteroidota</taxon>
        <taxon>Cytophagia</taxon>
        <taxon>Cytophagales</taxon>
        <taxon>Reichenbachiellaceae</taxon>
        <taxon>Marinoscillum</taxon>
    </lineage>
</organism>
<comment type="caution">
    <text evidence="2">The sequence shown here is derived from an EMBL/GenBank/DDBJ whole genome shotgun (WGS) entry which is preliminary data.</text>
</comment>
<dbReference type="PROSITE" id="PS51186">
    <property type="entry name" value="GNAT"/>
    <property type="match status" value="1"/>
</dbReference>
<dbReference type="Pfam" id="PF13420">
    <property type="entry name" value="Acetyltransf_4"/>
    <property type="match status" value="1"/>
</dbReference>
<keyword evidence="3" id="KW-1185">Reference proteome</keyword>
<sequence length="313" mass="37045">MEDRYDIMKWRNEQIYHLRQDKPLTKEAQDQYFSNVVLKLFDQEQPNQILFTYLKDSKCIGYGGLVHINWVDKNAEISFIMDTALEKEHFEFHWTTYLGLIEQLAFEELNFHKIFTYAFDLRPRLYSAMAKSGFKQEAVLREHSFFDGKYIDVVIHAKIYYQFILREATSEDLDVTYQWANDKTVRAFAYNQIEIAKEAHTEWFKEKLRSNACAYYILEANNKKAGSIRFDIEENQRTAKISYLIDSQSTGKGFGTYLLERGVAKLLNDKPDLATVYGFVLKDNKASIKIFKKAKYEITFESETELKFERRLK</sequence>
<dbReference type="Gene3D" id="3.40.630.30">
    <property type="match status" value="2"/>
</dbReference>
<evidence type="ECO:0000313" key="3">
    <source>
        <dbReference type="Proteomes" id="UP001610063"/>
    </source>
</evidence>
<dbReference type="Pfam" id="PF13302">
    <property type="entry name" value="Acetyltransf_3"/>
    <property type="match status" value="1"/>
</dbReference>
<dbReference type="RefSeq" id="WP_395418658.1">
    <property type="nucleotide sequence ID" value="NZ_JBIPKE010000019.1"/>
</dbReference>
<proteinExistence type="predicted"/>
<dbReference type="SUPFAM" id="SSF55729">
    <property type="entry name" value="Acyl-CoA N-acyltransferases (Nat)"/>
    <property type="match status" value="2"/>
</dbReference>
<dbReference type="EMBL" id="JBIPKE010000019">
    <property type="protein sequence ID" value="MFH6985178.1"/>
    <property type="molecule type" value="Genomic_DNA"/>
</dbReference>
<name>A0ABW7NC48_9BACT</name>
<gene>
    <name evidence="2" type="ORF">ACHKAR_17130</name>
</gene>
<dbReference type="InterPro" id="IPR016181">
    <property type="entry name" value="Acyl_CoA_acyltransferase"/>
</dbReference>
<dbReference type="Proteomes" id="UP001610063">
    <property type="component" value="Unassembled WGS sequence"/>
</dbReference>
<protein>
    <submittedName>
        <fullName evidence="2">GNAT family N-acetyltransferase</fullName>
    </submittedName>
</protein>
<dbReference type="InterPro" id="IPR000182">
    <property type="entry name" value="GNAT_dom"/>
</dbReference>
<dbReference type="PANTHER" id="PTHR43415:SF3">
    <property type="entry name" value="GNAT-FAMILY ACETYLTRANSFERASE"/>
    <property type="match status" value="1"/>
</dbReference>
<accession>A0ABW7NC48</accession>
<dbReference type="PANTHER" id="PTHR43415">
    <property type="entry name" value="SPERMIDINE N(1)-ACETYLTRANSFERASE"/>
    <property type="match status" value="1"/>
</dbReference>
<reference evidence="2 3" key="1">
    <citation type="journal article" date="2013" name="Int. J. Syst. Evol. Microbiol.">
        <title>Marinoscillum luteum sp. nov., isolated from marine sediment.</title>
        <authorList>
            <person name="Cha I.T."/>
            <person name="Park S.J."/>
            <person name="Kim S.J."/>
            <person name="Kim J.G."/>
            <person name="Jung M.Y."/>
            <person name="Shin K.S."/>
            <person name="Kwon K.K."/>
            <person name="Yang S.H."/>
            <person name="Seo Y.S."/>
            <person name="Rhee S.K."/>
        </authorList>
    </citation>
    <scope>NUCLEOTIDE SEQUENCE [LARGE SCALE GENOMIC DNA]</scope>
    <source>
        <strain evidence="2 3">KCTC 23939</strain>
    </source>
</reference>